<dbReference type="AlphaFoldDB" id="A0A644UFF4"/>
<gene>
    <name evidence="1" type="ORF">SDC9_23478</name>
</gene>
<proteinExistence type="predicted"/>
<name>A0A644UFF4_9ZZZZ</name>
<sequence length="241" mass="27889">MKTIEIDYRTFWMRGSVQSSIPERWSEVNPRQLIAIAKNYLGETSEEKMLAEMCGVRKWIIKRLDSYQSFTLAQELSFLTDYKPFSHFIIRKAGVLRAPKPRLQDMTFGQFMFTDTYYSTWAESQKDVDLDKFIGCLYLPEGSAFKSENIEPLALIAGKTPLVVRCAIAINYRLVKEFLTHAYPLVFQKPKPGEKRKAGEGWVKVFESVVGDDIVNQDKYSELPVHVVLRWISRKIKESAK</sequence>
<dbReference type="EMBL" id="VSSQ01000108">
    <property type="protein sequence ID" value="MPL77621.1"/>
    <property type="molecule type" value="Genomic_DNA"/>
</dbReference>
<organism evidence="1">
    <name type="scientific">bioreactor metagenome</name>
    <dbReference type="NCBI Taxonomy" id="1076179"/>
    <lineage>
        <taxon>unclassified sequences</taxon>
        <taxon>metagenomes</taxon>
        <taxon>ecological metagenomes</taxon>
    </lineage>
</organism>
<accession>A0A644UFF4</accession>
<protein>
    <submittedName>
        <fullName evidence="1">Uncharacterized protein</fullName>
    </submittedName>
</protein>
<reference evidence="1" key="1">
    <citation type="submission" date="2019-08" db="EMBL/GenBank/DDBJ databases">
        <authorList>
            <person name="Kucharzyk K."/>
            <person name="Murdoch R.W."/>
            <person name="Higgins S."/>
            <person name="Loffler F."/>
        </authorList>
    </citation>
    <scope>NUCLEOTIDE SEQUENCE</scope>
</reference>
<evidence type="ECO:0000313" key="1">
    <source>
        <dbReference type="EMBL" id="MPL77621.1"/>
    </source>
</evidence>
<comment type="caution">
    <text evidence="1">The sequence shown here is derived from an EMBL/GenBank/DDBJ whole genome shotgun (WGS) entry which is preliminary data.</text>
</comment>